<evidence type="ECO:0000256" key="1">
    <source>
        <dbReference type="ARBA" id="ARBA00005814"/>
    </source>
</evidence>
<dbReference type="PANTHER" id="PTHR48042:SF19">
    <property type="entry name" value="OS09G0472100 PROTEIN"/>
    <property type="match status" value="1"/>
</dbReference>
<dbReference type="Proteomes" id="UP000813462">
    <property type="component" value="Unassembled WGS sequence"/>
</dbReference>
<organism evidence="4 5">
    <name type="scientific">Ziziphus jujuba var. spinosa</name>
    <dbReference type="NCBI Taxonomy" id="714518"/>
    <lineage>
        <taxon>Eukaryota</taxon>
        <taxon>Viridiplantae</taxon>
        <taxon>Streptophyta</taxon>
        <taxon>Embryophyta</taxon>
        <taxon>Tracheophyta</taxon>
        <taxon>Spermatophyta</taxon>
        <taxon>Magnoliopsida</taxon>
        <taxon>eudicotyledons</taxon>
        <taxon>Gunneridae</taxon>
        <taxon>Pentapetalae</taxon>
        <taxon>rosids</taxon>
        <taxon>fabids</taxon>
        <taxon>Rosales</taxon>
        <taxon>Rhamnaceae</taxon>
        <taxon>Paliureae</taxon>
        <taxon>Ziziphus</taxon>
    </lineage>
</organism>
<feature type="domain" description="ABC transporter" evidence="3">
    <location>
        <begin position="31"/>
        <end position="105"/>
    </location>
</feature>
<keyword evidence="2" id="KW-0813">Transport</keyword>
<evidence type="ECO:0000259" key="3">
    <source>
        <dbReference type="Pfam" id="PF00005"/>
    </source>
</evidence>
<dbReference type="AlphaFoldDB" id="A0A978UUS4"/>
<proteinExistence type="inferred from homology"/>
<dbReference type="InterPro" id="IPR003439">
    <property type="entry name" value="ABC_transporter-like_ATP-bd"/>
</dbReference>
<evidence type="ECO:0000313" key="4">
    <source>
        <dbReference type="EMBL" id="KAH7518624.1"/>
    </source>
</evidence>
<dbReference type="Pfam" id="PF00005">
    <property type="entry name" value="ABC_tran"/>
    <property type="match status" value="1"/>
</dbReference>
<dbReference type="Gene3D" id="3.40.50.300">
    <property type="entry name" value="P-loop containing nucleotide triphosphate hydrolases"/>
    <property type="match status" value="1"/>
</dbReference>
<dbReference type="EMBL" id="JAEACU010000009">
    <property type="protein sequence ID" value="KAH7518624.1"/>
    <property type="molecule type" value="Genomic_DNA"/>
</dbReference>
<evidence type="ECO:0000256" key="2">
    <source>
        <dbReference type="ARBA" id="ARBA00022448"/>
    </source>
</evidence>
<reference evidence="4" key="1">
    <citation type="journal article" date="2021" name="Front. Plant Sci.">
        <title>Chromosome-Scale Genome Assembly for Chinese Sour Jujube and Insights Into Its Genome Evolution and Domestication Signature.</title>
        <authorList>
            <person name="Shen L.-Y."/>
            <person name="Luo H."/>
            <person name="Wang X.-L."/>
            <person name="Wang X.-M."/>
            <person name="Qiu X.-J."/>
            <person name="Liu H."/>
            <person name="Zhou S.-S."/>
            <person name="Jia K.-H."/>
            <person name="Nie S."/>
            <person name="Bao Y.-T."/>
            <person name="Zhang R.-G."/>
            <person name="Yun Q.-Z."/>
            <person name="Chai Y.-H."/>
            <person name="Lu J.-Y."/>
            <person name="Li Y."/>
            <person name="Zhao S.-W."/>
            <person name="Mao J.-F."/>
            <person name="Jia S.-G."/>
            <person name="Mao Y.-M."/>
        </authorList>
    </citation>
    <scope>NUCLEOTIDE SEQUENCE</scope>
    <source>
        <strain evidence="4">AT0</strain>
        <tissue evidence="4">Leaf</tissue>
    </source>
</reference>
<evidence type="ECO:0000313" key="5">
    <source>
        <dbReference type="Proteomes" id="UP000813462"/>
    </source>
</evidence>
<dbReference type="GO" id="GO:0016887">
    <property type="term" value="F:ATP hydrolysis activity"/>
    <property type="evidence" value="ECO:0007669"/>
    <property type="project" value="InterPro"/>
</dbReference>
<protein>
    <recommendedName>
        <fullName evidence="3">ABC transporter domain-containing protein</fullName>
    </recommendedName>
</protein>
<sequence>MMVENGAYLIWEDLCVTAAHGKNTTQPILQGLTGIARRGLLLAIIGPLGSGKSILLDDLGGRLSLKMTQSGEIRINGRKETMAYGTSAYVTQDDTLIATLTVCEALYYSAQLQLPD</sequence>
<dbReference type="PANTHER" id="PTHR48042">
    <property type="entry name" value="ABC TRANSPORTER G FAMILY MEMBER 11"/>
    <property type="match status" value="1"/>
</dbReference>
<comment type="caution">
    <text evidence="4">The sequence shown here is derived from an EMBL/GenBank/DDBJ whole genome shotgun (WGS) entry which is preliminary data.</text>
</comment>
<dbReference type="SUPFAM" id="SSF52540">
    <property type="entry name" value="P-loop containing nucleoside triphosphate hydrolases"/>
    <property type="match status" value="1"/>
</dbReference>
<comment type="similarity">
    <text evidence="1">Belongs to the ABC transporter superfamily. ABCG family. Eye pigment precursor importer (TC 3.A.1.204) subfamily.</text>
</comment>
<dbReference type="InterPro" id="IPR052215">
    <property type="entry name" value="Plant_ABCG"/>
</dbReference>
<gene>
    <name evidence="4" type="ORF">FEM48_Zijuj09G0190900</name>
</gene>
<dbReference type="InterPro" id="IPR027417">
    <property type="entry name" value="P-loop_NTPase"/>
</dbReference>
<name>A0A978UUS4_ZIZJJ</name>
<accession>A0A978UUS4</accession>
<dbReference type="GO" id="GO:0005524">
    <property type="term" value="F:ATP binding"/>
    <property type="evidence" value="ECO:0007669"/>
    <property type="project" value="InterPro"/>
</dbReference>